<feature type="transmembrane region" description="Helical" evidence="6">
    <location>
        <begin position="168"/>
        <end position="188"/>
    </location>
</feature>
<dbReference type="SUPFAM" id="SSF103473">
    <property type="entry name" value="MFS general substrate transporter"/>
    <property type="match status" value="1"/>
</dbReference>
<protein>
    <recommendedName>
        <fullName evidence="7">Major facilitator superfamily (MFS) profile domain-containing protein</fullName>
    </recommendedName>
</protein>
<dbReference type="EMBL" id="PNHQ01000001">
    <property type="protein sequence ID" value="PMC80558.1"/>
    <property type="molecule type" value="Genomic_DNA"/>
</dbReference>
<feature type="transmembrane region" description="Helical" evidence="6">
    <location>
        <begin position="78"/>
        <end position="96"/>
    </location>
</feature>
<evidence type="ECO:0000313" key="9">
    <source>
        <dbReference type="Proteomes" id="UP000235701"/>
    </source>
</evidence>
<organism evidence="8 9">
    <name type="scientific">Aerococcus viridans</name>
    <dbReference type="NCBI Taxonomy" id="1377"/>
    <lineage>
        <taxon>Bacteria</taxon>
        <taxon>Bacillati</taxon>
        <taxon>Bacillota</taxon>
        <taxon>Bacilli</taxon>
        <taxon>Lactobacillales</taxon>
        <taxon>Aerococcaceae</taxon>
        <taxon>Aerococcus</taxon>
    </lineage>
</organism>
<proteinExistence type="predicted"/>
<keyword evidence="4 6" id="KW-1133">Transmembrane helix</keyword>
<dbReference type="PROSITE" id="PS50850">
    <property type="entry name" value="MFS"/>
    <property type="match status" value="1"/>
</dbReference>
<keyword evidence="2" id="KW-0813">Transport</keyword>
<feature type="transmembrane region" description="Helical" evidence="6">
    <location>
        <begin position="261"/>
        <end position="278"/>
    </location>
</feature>
<keyword evidence="9" id="KW-1185">Reference proteome</keyword>
<evidence type="ECO:0000256" key="3">
    <source>
        <dbReference type="ARBA" id="ARBA00022692"/>
    </source>
</evidence>
<feature type="transmembrane region" description="Helical" evidence="6">
    <location>
        <begin position="290"/>
        <end position="310"/>
    </location>
</feature>
<dbReference type="Gene3D" id="1.20.1250.20">
    <property type="entry name" value="MFS general substrate transporter like domains"/>
    <property type="match status" value="1"/>
</dbReference>
<dbReference type="GO" id="GO:0022857">
    <property type="term" value="F:transmembrane transporter activity"/>
    <property type="evidence" value="ECO:0007669"/>
    <property type="project" value="InterPro"/>
</dbReference>
<feature type="transmembrane region" description="Helical" evidence="6">
    <location>
        <begin position="230"/>
        <end position="249"/>
    </location>
</feature>
<dbReference type="InterPro" id="IPR011701">
    <property type="entry name" value="MFS"/>
</dbReference>
<accession>A0A2N6UG34</accession>
<evidence type="ECO:0000256" key="5">
    <source>
        <dbReference type="ARBA" id="ARBA00023136"/>
    </source>
</evidence>
<feature type="transmembrane region" description="Helical" evidence="6">
    <location>
        <begin position="102"/>
        <end position="125"/>
    </location>
</feature>
<sequence>MKSNQMFYGWKIVFGAVLVLSVTGPAGVAIANIYQNAVTDALNISSSQFSISNILILSVSVLLSSWVSSLLAKNFKKVFLIGSLIYGLAYMSFGLVTNVWMFYLLSIIVGFGFLTTSAMAMSILISTWFIEKRGLALSIALAGLGVGGIIWSSIVTSLIHSIGWRATYMTYGAIMLIITLGIGQFIFVSKPKDKNLEALGTVHSNNHNDHDAKFNSRVPFTMQESLHKPFFILLLLGAIFVGLANNAGLGQFPPFMQSLHGPQQGAVIISVYSAIGILSKLSMGIIADKLGTVSATIWSSILLAFAYFLAASTTSYGFAILIAILFGLGNANATVLVPLLISAIFSAQTSTRVFGLVNQFLFLGMMFGSFMAASIAEATAYTIAWYIFVAISLSIIVLWGIAYLLAKKDFKVIKK</sequence>
<feature type="transmembrane region" description="Helical" evidence="6">
    <location>
        <begin position="137"/>
        <end position="162"/>
    </location>
</feature>
<dbReference type="Pfam" id="PF07690">
    <property type="entry name" value="MFS_1"/>
    <property type="match status" value="1"/>
</dbReference>
<gene>
    <name evidence="8" type="ORF">CJ191_00095</name>
</gene>
<dbReference type="InterPro" id="IPR050327">
    <property type="entry name" value="Proton-linked_MCT"/>
</dbReference>
<reference evidence="8 9" key="1">
    <citation type="submission" date="2017-09" db="EMBL/GenBank/DDBJ databases">
        <title>Bacterial strain isolated from the female urinary microbiota.</title>
        <authorList>
            <person name="Thomas-White K."/>
            <person name="Kumar N."/>
            <person name="Forster S."/>
            <person name="Putonti C."/>
            <person name="Lawley T."/>
            <person name="Wolfe A.J."/>
        </authorList>
    </citation>
    <scope>NUCLEOTIDE SEQUENCE [LARGE SCALE GENOMIC DNA]</scope>
    <source>
        <strain evidence="8 9">UMB0240</strain>
    </source>
</reference>
<dbReference type="PANTHER" id="PTHR11360">
    <property type="entry name" value="MONOCARBOXYLATE TRANSPORTER"/>
    <property type="match status" value="1"/>
</dbReference>
<evidence type="ECO:0000256" key="6">
    <source>
        <dbReference type="SAM" id="Phobius"/>
    </source>
</evidence>
<feature type="transmembrane region" description="Helical" evidence="6">
    <location>
        <begin position="353"/>
        <end position="376"/>
    </location>
</feature>
<dbReference type="Proteomes" id="UP000235701">
    <property type="component" value="Unassembled WGS sequence"/>
</dbReference>
<evidence type="ECO:0000256" key="1">
    <source>
        <dbReference type="ARBA" id="ARBA00004651"/>
    </source>
</evidence>
<dbReference type="OrthoDB" id="182417at2"/>
<dbReference type="AlphaFoldDB" id="A0A2N6UG34"/>
<feature type="domain" description="Major facilitator superfamily (MFS) profile" evidence="7">
    <location>
        <begin position="1"/>
        <end position="410"/>
    </location>
</feature>
<dbReference type="RefSeq" id="WP_102198579.1">
    <property type="nucleotide sequence ID" value="NZ_PNHQ01000001.1"/>
</dbReference>
<evidence type="ECO:0000256" key="2">
    <source>
        <dbReference type="ARBA" id="ARBA00022448"/>
    </source>
</evidence>
<evidence type="ECO:0000256" key="4">
    <source>
        <dbReference type="ARBA" id="ARBA00022989"/>
    </source>
</evidence>
<keyword evidence="3 6" id="KW-0812">Transmembrane</keyword>
<dbReference type="InterPro" id="IPR036259">
    <property type="entry name" value="MFS_trans_sf"/>
</dbReference>
<name>A0A2N6UG34_9LACT</name>
<feature type="transmembrane region" description="Helical" evidence="6">
    <location>
        <begin position="47"/>
        <end position="66"/>
    </location>
</feature>
<dbReference type="InterPro" id="IPR020846">
    <property type="entry name" value="MFS_dom"/>
</dbReference>
<dbReference type="PANTHER" id="PTHR11360:SF284">
    <property type="entry name" value="EG:103B4.3 PROTEIN-RELATED"/>
    <property type="match status" value="1"/>
</dbReference>
<evidence type="ECO:0000313" key="8">
    <source>
        <dbReference type="EMBL" id="PMC80558.1"/>
    </source>
</evidence>
<keyword evidence="5 6" id="KW-0472">Membrane</keyword>
<feature type="transmembrane region" description="Helical" evidence="6">
    <location>
        <begin position="382"/>
        <end position="406"/>
    </location>
</feature>
<dbReference type="GO" id="GO:0005886">
    <property type="term" value="C:plasma membrane"/>
    <property type="evidence" value="ECO:0007669"/>
    <property type="project" value="UniProtKB-SubCell"/>
</dbReference>
<comment type="subcellular location">
    <subcellularLocation>
        <location evidence="1">Cell membrane</location>
        <topology evidence="1">Multi-pass membrane protein</topology>
    </subcellularLocation>
</comment>
<evidence type="ECO:0000259" key="7">
    <source>
        <dbReference type="PROSITE" id="PS50850"/>
    </source>
</evidence>
<feature type="transmembrane region" description="Helical" evidence="6">
    <location>
        <begin position="316"/>
        <end position="341"/>
    </location>
</feature>
<comment type="caution">
    <text evidence="8">The sequence shown here is derived from an EMBL/GenBank/DDBJ whole genome shotgun (WGS) entry which is preliminary data.</text>
</comment>